<dbReference type="EC" id="4.98.1.1" evidence="7 8"/>
<evidence type="ECO:0000313" key="10">
    <source>
        <dbReference type="Proteomes" id="UP001564408"/>
    </source>
</evidence>
<protein>
    <recommendedName>
        <fullName evidence="7 8">Ferrochelatase</fullName>
        <ecNumber evidence="7 8">4.98.1.1</ecNumber>
    </recommendedName>
    <alternativeName>
        <fullName evidence="7">Heme synthase</fullName>
    </alternativeName>
    <alternativeName>
        <fullName evidence="7">Protoheme ferro-lyase</fullName>
    </alternativeName>
</protein>
<comment type="similarity">
    <text evidence="1 7 8">Belongs to the ferrochelatase family.</text>
</comment>
<comment type="pathway">
    <text evidence="7 8">Porphyrin-containing compound metabolism; protoheme biosynthesis; protoheme from protoporphyrin-IX: step 1/1.</text>
</comment>
<dbReference type="InterPro" id="IPR019772">
    <property type="entry name" value="Ferrochelatase_AS"/>
</dbReference>
<evidence type="ECO:0000256" key="4">
    <source>
        <dbReference type="ARBA" id="ARBA00023239"/>
    </source>
</evidence>
<keyword evidence="2 7" id="KW-0408">Iron</keyword>
<dbReference type="InterPro" id="IPR033644">
    <property type="entry name" value="Ferrochelatase_C"/>
</dbReference>
<dbReference type="InterPro" id="IPR033659">
    <property type="entry name" value="Ferrochelatase_N"/>
</dbReference>
<reference evidence="9 10" key="1">
    <citation type="submission" date="2024-05" db="EMBL/GenBank/DDBJ databases">
        <title>Genome Sequence and Characterization of the New Strain Purple Sulfur Bacterium of Genus Thioalkalicoccus.</title>
        <authorList>
            <person name="Bryantseva I.A."/>
            <person name="Kyndt J.A."/>
            <person name="Imhoff J.F."/>
        </authorList>
    </citation>
    <scope>NUCLEOTIDE SEQUENCE [LARGE SCALE GENOMIC DNA]</scope>
    <source>
        <strain evidence="9 10">Um2</strain>
    </source>
</reference>
<feature type="binding site" evidence="7">
    <location>
        <position position="291"/>
    </location>
    <ligand>
        <name>Fe(2+)</name>
        <dbReference type="ChEBI" id="CHEBI:29033"/>
    </ligand>
</feature>
<evidence type="ECO:0000256" key="6">
    <source>
        <dbReference type="ARBA" id="ARBA00024536"/>
    </source>
</evidence>
<keyword evidence="4 7" id="KW-0456">Lyase</keyword>
<dbReference type="RefSeq" id="WP_369666366.1">
    <property type="nucleotide sequence ID" value="NZ_JBDKXB010000005.1"/>
</dbReference>
<keyword evidence="7 8" id="KW-0963">Cytoplasm</keyword>
<dbReference type="EMBL" id="JBDKXB010000005">
    <property type="protein sequence ID" value="MEY6431990.1"/>
    <property type="molecule type" value="Genomic_DNA"/>
</dbReference>
<evidence type="ECO:0000256" key="8">
    <source>
        <dbReference type="RuleBase" id="RU000607"/>
    </source>
</evidence>
<dbReference type="PANTHER" id="PTHR11108">
    <property type="entry name" value="FERROCHELATASE"/>
    <property type="match status" value="1"/>
</dbReference>
<name>A0ABV4BBV9_9GAMM</name>
<dbReference type="PROSITE" id="PS00534">
    <property type="entry name" value="FERROCHELATASE"/>
    <property type="match status" value="1"/>
</dbReference>
<keyword evidence="7" id="KW-0479">Metal-binding</keyword>
<comment type="function">
    <text evidence="7 8">Catalyzes the ferrous insertion into protoporphyrin IX.</text>
</comment>
<proteinExistence type="inferred from homology"/>
<dbReference type="Gene3D" id="3.40.50.1400">
    <property type="match status" value="2"/>
</dbReference>
<evidence type="ECO:0000256" key="1">
    <source>
        <dbReference type="ARBA" id="ARBA00007718"/>
    </source>
</evidence>
<keyword evidence="10" id="KW-1185">Reference proteome</keyword>
<organism evidence="9 10">
    <name type="scientific">Thioalkalicoccus limnaeus</name>
    <dbReference type="NCBI Taxonomy" id="120681"/>
    <lineage>
        <taxon>Bacteria</taxon>
        <taxon>Pseudomonadati</taxon>
        <taxon>Pseudomonadota</taxon>
        <taxon>Gammaproteobacteria</taxon>
        <taxon>Chromatiales</taxon>
        <taxon>Chromatiaceae</taxon>
        <taxon>Thioalkalicoccus</taxon>
    </lineage>
</organism>
<gene>
    <name evidence="7 9" type="primary">hemH</name>
    <name evidence="9" type="ORF">ABC977_06145</name>
</gene>
<dbReference type="Proteomes" id="UP001564408">
    <property type="component" value="Unassembled WGS sequence"/>
</dbReference>
<dbReference type="SUPFAM" id="SSF53800">
    <property type="entry name" value="Chelatase"/>
    <property type="match status" value="1"/>
</dbReference>
<accession>A0ABV4BBV9</accession>
<evidence type="ECO:0000256" key="5">
    <source>
        <dbReference type="ARBA" id="ARBA00023244"/>
    </source>
</evidence>
<comment type="subcellular location">
    <subcellularLocation>
        <location evidence="7 8">Cytoplasm</location>
    </subcellularLocation>
</comment>
<evidence type="ECO:0000256" key="2">
    <source>
        <dbReference type="ARBA" id="ARBA00023004"/>
    </source>
</evidence>
<dbReference type="PANTHER" id="PTHR11108:SF1">
    <property type="entry name" value="FERROCHELATASE, MITOCHONDRIAL"/>
    <property type="match status" value="1"/>
</dbReference>
<evidence type="ECO:0000313" key="9">
    <source>
        <dbReference type="EMBL" id="MEY6431990.1"/>
    </source>
</evidence>
<dbReference type="InterPro" id="IPR001015">
    <property type="entry name" value="Ferrochelatase"/>
</dbReference>
<dbReference type="Pfam" id="PF00762">
    <property type="entry name" value="Ferrochelatase"/>
    <property type="match status" value="1"/>
</dbReference>
<sequence>MKFQNVIGFAHDSAHPLGVLLINLGTPDAPTKTAVRRYLAEFLADPRVIEAPRSLWWLILHGFILRVRPARSAKAYQSVWTEEGSPLLTISRQQATALQERLDNRLAGAVQVELGMRYGNPSIVSALERLRDASIRRLLVLPLYPQYSGTTTGSTFDAVTRALANWRWLPEVRFVNQYHDEPAYIRALIERIRAYWAEQGEPQRLMFSFHGIPKDYFLNGDPYHCQCHKTARLVSEGLGLPRDRWQLTFQSRVGNMEWLKPYTDETLKEWAASGIESVHVVCPGFAADCLETIEEIGEENRRYFLEAGGRHYGYIPCLNDTPAHMEMLADLVQRHTLGWPESPVAITRVAADGVA</sequence>
<keyword evidence="5 7" id="KW-0627">Porphyrin biosynthesis</keyword>
<keyword evidence="3 7" id="KW-0350">Heme biosynthesis</keyword>
<feature type="binding site" evidence="7">
    <location>
        <position position="210"/>
    </location>
    <ligand>
        <name>Fe(2+)</name>
        <dbReference type="ChEBI" id="CHEBI:29033"/>
    </ligand>
</feature>
<comment type="caution">
    <text evidence="9">The sequence shown here is derived from an EMBL/GenBank/DDBJ whole genome shotgun (WGS) entry which is preliminary data.</text>
</comment>
<comment type="catalytic activity">
    <reaction evidence="7 8">
        <text>heme b + 2 H(+) = protoporphyrin IX + Fe(2+)</text>
        <dbReference type="Rhea" id="RHEA:22584"/>
        <dbReference type="ChEBI" id="CHEBI:15378"/>
        <dbReference type="ChEBI" id="CHEBI:29033"/>
        <dbReference type="ChEBI" id="CHEBI:57306"/>
        <dbReference type="ChEBI" id="CHEBI:60344"/>
        <dbReference type="EC" id="4.98.1.1"/>
    </reaction>
</comment>
<dbReference type="NCBIfam" id="TIGR00109">
    <property type="entry name" value="hemH"/>
    <property type="match status" value="1"/>
</dbReference>
<comment type="catalytic activity">
    <reaction evidence="6">
        <text>Fe-coproporphyrin III + 2 H(+) = coproporphyrin III + Fe(2+)</text>
        <dbReference type="Rhea" id="RHEA:49572"/>
        <dbReference type="ChEBI" id="CHEBI:15378"/>
        <dbReference type="ChEBI" id="CHEBI:29033"/>
        <dbReference type="ChEBI" id="CHEBI:68438"/>
        <dbReference type="ChEBI" id="CHEBI:131725"/>
        <dbReference type="EC" id="4.99.1.9"/>
    </reaction>
    <physiologicalReaction direction="right-to-left" evidence="6">
        <dbReference type="Rhea" id="RHEA:49574"/>
    </physiologicalReaction>
</comment>
<evidence type="ECO:0000256" key="3">
    <source>
        <dbReference type="ARBA" id="ARBA00023133"/>
    </source>
</evidence>
<evidence type="ECO:0000256" key="7">
    <source>
        <dbReference type="HAMAP-Rule" id="MF_00323"/>
    </source>
</evidence>
<dbReference type="HAMAP" id="MF_00323">
    <property type="entry name" value="Ferrochelatase"/>
    <property type="match status" value="1"/>
</dbReference>
<dbReference type="CDD" id="cd00419">
    <property type="entry name" value="Ferrochelatase_C"/>
    <property type="match status" value="1"/>
</dbReference>
<dbReference type="CDD" id="cd03411">
    <property type="entry name" value="Ferrochelatase_N"/>
    <property type="match status" value="1"/>
</dbReference>